<evidence type="ECO:0000313" key="3">
    <source>
        <dbReference type="Proteomes" id="UP001332243"/>
    </source>
</evidence>
<keyword evidence="3" id="KW-1185">Reference proteome</keyword>
<dbReference type="RefSeq" id="WP_331214006.1">
    <property type="nucleotide sequence ID" value="NZ_JAZGQK010000007.1"/>
</dbReference>
<evidence type="ECO:0000313" key="2">
    <source>
        <dbReference type="EMBL" id="MEE6258884.1"/>
    </source>
</evidence>
<evidence type="ECO:0000256" key="1">
    <source>
        <dbReference type="SAM" id="MobiDB-lite"/>
    </source>
</evidence>
<name>A0ABU7RQV9_9ACTN</name>
<dbReference type="Proteomes" id="UP001332243">
    <property type="component" value="Unassembled WGS sequence"/>
</dbReference>
<feature type="compositionally biased region" description="Low complexity" evidence="1">
    <location>
        <begin position="376"/>
        <end position="397"/>
    </location>
</feature>
<comment type="caution">
    <text evidence="2">The sequence shown here is derived from an EMBL/GenBank/DDBJ whole genome shotgun (WGS) entry which is preliminary data.</text>
</comment>
<protein>
    <recommendedName>
        <fullName evidence="4">DUF4352 domain-containing protein</fullName>
    </recommendedName>
</protein>
<feature type="region of interest" description="Disordered" evidence="1">
    <location>
        <begin position="277"/>
        <end position="321"/>
    </location>
</feature>
<feature type="region of interest" description="Disordered" evidence="1">
    <location>
        <begin position="342"/>
        <end position="508"/>
    </location>
</feature>
<sequence length="533" mass="51220">MAVTCRSCGTEDDSGSPYCLNPGCGARLASLAEEATTPPDAESDAPAASAAAAGTSDRATRSTARKSRGTTPDTTPKAGEPTSSSVTPAAEAGEPASTPPTTSARAGETASTPPHATVRAGEPASTPPTTTAGAGTTAPTTAGAATSEAGAVDTPVTGGTGTTAPRAGTPTEVRAGTTTGAPADPTPVPGESAGATGTPPQSGKPADGSVDSVTALGTQAGAAGGAATGSGTPAASPGGTAAPAGPPGTAATAPTGASGTASATGLGAVAGKLAAVRSLPSRLRAGRSTPTRGARSGDRPEQPATDPADGSAPLPPGGGARWMPAAAALALVAGLGVAVPWVIGDDDPERSAQPPTQAMVPAPVVPLPSATALPGTPSATPKAPAATTPRRTSPTAPDRTGRPGQPAPRDTKPAPPPPRRTTTAPKPSITVSTSRSHCTGWDAGNGWTIVVDVTVRNGRGRSASGTHGYDRNVGGSGTYQLSGGGTSYSGELPPNLGDNPELTQSSVSWSVTVRLDNGATVTKSGTASRPSSC</sequence>
<feature type="compositionally biased region" description="Low complexity" evidence="1">
    <location>
        <begin position="229"/>
        <end position="263"/>
    </location>
</feature>
<gene>
    <name evidence="2" type="ORF">V1633_10320</name>
</gene>
<organism evidence="2 3">
    <name type="scientific">Plantactinospora sonchi</name>
    <dbReference type="NCBI Taxonomy" id="1544735"/>
    <lineage>
        <taxon>Bacteria</taxon>
        <taxon>Bacillati</taxon>
        <taxon>Actinomycetota</taxon>
        <taxon>Actinomycetes</taxon>
        <taxon>Micromonosporales</taxon>
        <taxon>Micromonosporaceae</taxon>
        <taxon>Plantactinospora</taxon>
    </lineage>
</organism>
<reference evidence="2 3" key="1">
    <citation type="submission" date="2024-01" db="EMBL/GenBank/DDBJ databases">
        <title>Genome insights into Plantactinospora sonchi sp. nov.</title>
        <authorList>
            <person name="Wang L."/>
        </authorList>
    </citation>
    <scope>NUCLEOTIDE SEQUENCE [LARGE SCALE GENOMIC DNA]</scope>
    <source>
        <strain evidence="2 3">NEAU-QY2</strain>
    </source>
</reference>
<proteinExistence type="predicted"/>
<feature type="compositionally biased region" description="Low complexity" evidence="1">
    <location>
        <begin position="120"/>
        <end position="183"/>
    </location>
</feature>
<feature type="region of interest" description="Disordered" evidence="1">
    <location>
        <begin position="1"/>
        <end position="263"/>
    </location>
</feature>
<dbReference type="EMBL" id="JAZGQK010000007">
    <property type="protein sequence ID" value="MEE6258884.1"/>
    <property type="molecule type" value="Genomic_DNA"/>
</dbReference>
<evidence type="ECO:0008006" key="4">
    <source>
        <dbReference type="Google" id="ProtNLM"/>
    </source>
</evidence>
<feature type="compositionally biased region" description="Low complexity" evidence="1">
    <location>
        <begin position="35"/>
        <end position="57"/>
    </location>
</feature>
<feature type="compositionally biased region" description="Gly residues" evidence="1">
    <location>
        <begin position="474"/>
        <end position="487"/>
    </location>
</feature>
<accession>A0ABU7RQV9</accession>
<feature type="compositionally biased region" description="Polar residues" evidence="1">
    <location>
        <begin position="99"/>
        <end position="114"/>
    </location>
</feature>